<evidence type="ECO:0000256" key="1">
    <source>
        <dbReference type="SAM" id="MobiDB-lite"/>
    </source>
</evidence>
<dbReference type="AlphaFoldDB" id="A0A7R6SQZ6"/>
<dbReference type="EMBL" id="AP014545">
    <property type="protein sequence ID" value="BBB24610.1"/>
    <property type="molecule type" value="Genomic_DNA"/>
</dbReference>
<dbReference type="Pfam" id="PF08722">
    <property type="entry name" value="Tn7_TnsA-like_N"/>
    <property type="match status" value="1"/>
</dbReference>
<dbReference type="GO" id="GO:0003676">
    <property type="term" value="F:nucleic acid binding"/>
    <property type="evidence" value="ECO:0007669"/>
    <property type="project" value="InterPro"/>
</dbReference>
<proteinExistence type="predicted"/>
<evidence type="ECO:0000259" key="2">
    <source>
        <dbReference type="Pfam" id="PF08722"/>
    </source>
</evidence>
<accession>A0A7R6SQZ6</accession>
<reference evidence="3 4" key="1">
    <citation type="journal article" date="2008" name="Int. J. Syst. Evol. Microbiol.">
        <title>Amphritea japonica sp. nov. and Amphritea balenae sp. nov., isolated from the sediment adjacent to sperm whale carcasses off Kagoshima, Japan.</title>
        <authorList>
            <person name="Miyazaki M."/>
            <person name="Nogi Y."/>
            <person name="Fujiwara Y."/>
            <person name="Kawato M."/>
            <person name="Nagahama T."/>
            <person name="Kubokawa K."/>
            <person name="Horikoshi K."/>
        </authorList>
    </citation>
    <scope>NUCLEOTIDE SEQUENCE [LARGE SCALE GENOMIC DNA]</scope>
    <source>
        <strain evidence="3 4">ATCC BAA-1530</strain>
    </source>
</reference>
<organism evidence="3 4">
    <name type="scientific">Amphritea japonica ATCC BAA-1530</name>
    <dbReference type="NCBI Taxonomy" id="1278309"/>
    <lineage>
        <taxon>Bacteria</taxon>
        <taxon>Pseudomonadati</taxon>
        <taxon>Pseudomonadota</taxon>
        <taxon>Gammaproteobacteria</taxon>
        <taxon>Oceanospirillales</taxon>
        <taxon>Oceanospirillaceae</taxon>
        <taxon>Amphritea</taxon>
    </lineage>
</organism>
<evidence type="ECO:0000313" key="3">
    <source>
        <dbReference type="EMBL" id="BBB24610.1"/>
    </source>
</evidence>
<dbReference type="InterPro" id="IPR011856">
    <property type="entry name" value="tRNA_endonuc-like_dom_sf"/>
</dbReference>
<name>A0A7R6SQZ6_9GAMM</name>
<dbReference type="KEGG" id="ajp:AMJAP_0008"/>
<feature type="compositionally biased region" description="Basic residues" evidence="1">
    <location>
        <begin position="1"/>
        <end position="12"/>
    </location>
</feature>
<gene>
    <name evidence="3" type="ORF">AMJAP_0008</name>
</gene>
<feature type="region of interest" description="Disordered" evidence="1">
    <location>
        <begin position="1"/>
        <end position="21"/>
    </location>
</feature>
<dbReference type="Proteomes" id="UP000595663">
    <property type="component" value="Chromosome"/>
</dbReference>
<dbReference type="Gene3D" id="3.40.1350.10">
    <property type="match status" value="1"/>
</dbReference>
<dbReference type="InterPro" id="IPR014833">
    <property type="entry name" value="TnsA_N"/>
</dbReference>
<feature type="domain" description="TnsA endonuclease N-terminal" evidence="2">
    <location>
        <begin position="55"/>
        <end position="131"/>
    </location>
</feature>
<protein>
    <recommendedName>
        <fullName evidence="2">TnsA endonuclease N-terminal domain-containing protein</fullName>
    </recommendedName>
</protein>
<dbReference type="InterPro" id="IPR011335">
    <property type="entry name" value="Restrct_endonuc-II-like"/>
</dbReference>
<dbReference type="SUPFAM" id="SSF52980">
    <property type="entry name" value="Restriction endonuclease-like"/>
    <property type="match status" value="1"/>
</dbReference>
<dbReference type="RefSeq" id="WP_019621231.1">
    <property type="nucleotide sequence ID" value="NZ_AP014545.1"/>
</dbReference>
<dbReference type="OrthoDB" id="881413at2"/>
<evidence type="ECO:0000313" key="4">
    <source>
        <dbReference type="Proteomes" id="UP000595663"/>
    </source>
</evidence>
<keyword evidence="4" id="KW-1185">Reference proteome</keyword>
<sequence length="242" mass="28211">MPQKTRLKKAHQRSREAVTRSRMTVRGRFPSAKMGRMVDWESQLERRACYRFEFSPAVLSFKEQPQPIRFRIGDQLAKYTPDFELELVNGETWFVEIKPLDHLRKPELAERLSLAAGWFKRNGYKFIVITDEELIHPDLESNLAFLRHFQTHEINESTVSHVCHWFDHIDAPTLGGLHEYFGDKATAYALLSQNLISTDLSDPFNLNSELFLLEENSYATLLFSYRTAPDFRLCTVHDAENS</sequence>